<feature type="compositionally biased region" description="Basic and acidic residues" evidence="4">
    <location>
        <begin position="109"/>
        <end position="125"/>
    </location>
</feature>
<comment type="similarity">
    <text evidence="1">Belongs to the NCBP3 family.</text>
</comment>
<feature type="region of interest" description="Disordered" evidence="4">
    <location>
        <begin position="1"/>
        <end position="40"/>
    </location>
</feature>
<accession>G5E2V6</accession>
<keyword evidence="3" id="KW-0507">mRNA processing</keyword>
<reference evidence="5" key="1">
    <citation type="submission" date="2011-09" db="EMBL/GenBank/DDBJ databases">
        <title>The odds of duplicate gene persistence after polyploidization.</title>
        <authorList>
            <person name="Chain F.J.J."/>
            <person name="Evans B.J."/>
            <person name="Dushoff J."/>
        </authorList>
    </citation>
    <scope>NUCLEOTIDE SEQUENCE</scope>
    <source>
        <tissue evidence="5">Liver</tissue>
    </source>
</reference>
<proteinExistence type="evidence at transcript level"/>
<dbReference type="GO" id="GO:0000340">
    <property type="term" value="F:RNA 7-methylguanosine cap binding"/>
    <property type="evidence" value="ECO:0007669"/>
    <property type="project" value="InterPro"/>
</dbReference>
<name>G5E2V6_9PIPI</name>
<dbReference type="AlphaFoldDB" id="G5E2V6"/>
<feature type="region of interest" description="Disordered" evidence="4">
    <location>
        <begin position="83"/>
        <end position="130"/>
    </location>
</feature>
<dbReference type="PANTHER" id="PTHR16291">
    <property type="entry name" value="NUCLEAR CAP-BINDING PROTEIN SUBUNIT 3"/>
    <property type="match status" value="1"/>
</dbReference>
<dbReference type="GO" id="GO:0005634">
    <property type="term" value="C:nucleus"/>
    <property type="evidence" value="ECO:0007669"/>
    <property type="project" value="TreeGrafter"/>
</dbReference>
<dbReference type="InterPro" id="IPR019416">
    <property type="entry name" value="NCBP3"/>
</dbReference>
<evidence type="ECO:0000313" key="5">
    <source>
        <dbReference type="EMBL" id="AEQ18471.1"/>
    </source>
</evidence>
<organism evidence="5">
    <name type="scientific">Hymenochirus curtipes</name>
    <name type="common">western dwarf clawed frog</name>
    <dbReference type="NCBI Taxonomy" id="8362"/>
    <lineage>
        <taxon>Eukaryota</taxon>
        <taxon>Metazoa</taxon>
        <taxon>Chordata</taxon>
        <taxon>Craniata</taxon>
        <taxon>Vertebrata</taxon>
        <taxon>Euteleostomi</taxon>
        <taxon>Amphibia</taxon>
        <taxon>Batrachia</taxon>
        <taxon>Anura</taxon>
        <taxon>Pipoidea</taxon>
        <taxon>Pipidae</taxon>
        <taxon>Pipinae</taxon>
        <taxon>Hymenochirus</taxon>
    </lineage>
</organism>
<feature type="compositionally biased region" description="Low complexity" evidence="4">
    <location>
        <begin position="165"/>
        <end position="174"/>
    </location>
</feature>
<dbReference type="GO" id="GO:0003729">
    <property type="term" value="F:mRNA binding"/>
    <property type="evidence" value="ECO:0007669"/>
    <property type="project" value="InterPro"/>
</dbReference>
<protein>
    <recommendedName>
        <fullName evidence="2">Nuclear cap-binding protein subunit 3</fullName>
    </recommendedName>
</protein>
<feature type="non-terminal residue" evidence="5">
    <location>
        <position position="1"/>
    </location>
</feature>
<evidence type="ECO:0000256" key="4">
    <source>
        <dbReference type="SAM" id="MobiDB-lite"/>
    </source>
</evidence>
<feature type="compositionally biased region" description="Acidic residues" evidence="4">
    <location>
        <begin position="1"/>
        <end position="19"/>
    </location>
</feature>
<dbReference type="PANTHER" id="PTHR16291:SF0">
    <property type="entry name" value="NUCLEAR CAP-BINDING PROTEIN SUBUNIT 3"/>
    <property type="match status" value="1"/>
</dbReference>
<dbReference type="GO" id="GO:0006370">
    <property type="term" value="P:7-methylguanosine mRNA capping"/>
    <property type="evidence" value="ECO:0007669"/>
    <property type="project" value="UniProtKB-KW"/>
</dbReference>
<feature type="non-terminal residue" evidence="5">
    <location>
        <position position="174"/>
    </location>
</feature>
<keyword evidence="3" id="KW-0506">mRNA capping</keyword>
<evidence type="ECO:0000256" key="1">
    <source>
        <dbReference type="ARBA" id="ARBA00006069"/>
    </source>
</evidence>
<evidence type="ECO:0000256" key="2">
    <source>
        <dbReference type="ARBA" id="ARBA00019876"/>
    </source>
</evidence>
<evidence type="ECO:0000256" key="3">
    <source>
        <dbReference type="ARBA" id="ARBA00023042"/>
    </source>
</evidence>
<feature type="region of interest" description="Disordered" evidence="4">
    <location>
        <begin position="145"/>
        <end position="174"/>
    </location>
</feature>
<dbReference type="EMBL" id="JP287720">
    <property type="protein sequence ID" value="AEQ18471.1"/>
    <property type="molecule type" value="mRNA"/>
</dbReference>
<sequence length="174" mass="19653">SGDETEEGEVDEDNTSDTETENRKEPSSLSDTLSQAEEDSLLKNELRQSVKFVKGNQLYMRFATKDDEKELGAARRSQYYMKYGEGKGLYSDSKERKTGNLWNRLGTAPKDKDKLAEKSDKRSAATEEEDSVLQQAWGALIKEKQRQKKSRLDNLPSLQIEISRESSSGSDTDS</sequence>